<dbReference type="GO" id="GO:0016407">
    <property type="term" value="F:acetyltransferase activity"/>
    <property type="evidence" value="ECO:0007669"/>
    <property type="project" value="InterPro"/>
</dbReference>
<protein>
    <submittedName>
        <fullName evidence="2">Arylamine N-acetyltransferase</fullName>
    </submittedName>
</protein>
<gene>
    <name evidence="2" type="ORF">MARA_36070</name>
</gene>
<keyword evidence="3" id="KW-1185">Reference proteome</keyword>
<dbReference type="PANTHER" id="PTHR11786:SF0">
    <property type="entry name" value="ARYLAMINE N-ACETYLTRANSFERASE 4-RELATED"/>
    <property type="match status" value="1"/>
</dbReference>
<dbReference type="Pfam" id="PF00797">
    <property type="entry name" value="Acetyltransf_2"/>
    <property type="match status" value="1"/>
</dbReference>
<dbReference type="InterPro" id="IPR001447">
    <property type="entry name" value="Arylamine_N-AcTrfase"/>
</dbReference>
<keyword evidence="2" id="KW-0808">Transferase</keyword>
<proteinExistence type="inferred from homology"/>
<dbReference type="RefSeq" id="WP_163919660.1">
    <property type="nucleotide sequence ID" value="NZ_AP022593.1"/>
</dbReference>
<organism evidence="2 3">
    <name type="scientific">Mycolicibacterium arabiense</name>
    <dbReference type="NCBI Taxonomy" id="1286181"/>
    <lineage>
        <taxon>Bacteria</taxon>
        <taxon>Bacillati</taxon>
        <taxon>Actinomycetota</taxon>
        <taxon>Actinomycetes</taxon>
        <taxon>Mycobacteriales</taxon>
        <taxon>Mycobacteriaceae</taxon>
        <taxon>Mycolicibacterium</taxon>
    </lineage>
</organism>
<evidence type="ECO:0000256" key="1">
    <source>
        <dbReference type="ARBA" id="ARBA00006547"/>
    </source>
</evidence>
<comment type="similarity">
    <text evidence="1">Belongs to the arylamine N-acetyltransferase family.</text>
</comment>
<geneLocation type="plasmid" evidence="3">
    <name>pjcm18538 dna</name>
</geneLocation>
<name>A0A7I7S1P1_9MYCO</name>
<dbReference type="InterPro" id="IPR038765">
    <property type="entry name" value="Papain-like_cys_pep_sf"/>
</dbReference>
<dbReference type="KEGG" id="marz:MARA_36070"/>
<evidence type="ECO:0000313" key="2">
    <source>
        <dbReference type="EMBL" id="BBY50139.1"/>
    </source>
</evidence>
<accession>A0A7I7S1P1</accession>
<evidence type="ECO:0000313" key="3">
    <source>
        <dbReference type="Proteomes" id="UP000467428"/>
    </source>
</evidence>
<dbReference type="Proteomes" id="UP000467428">
    <property type="component" value="Chromosome"/>
</dbReference>
<dbReference type="AlphaFoldDB" id="A0A7I7S1P1"/>
<dbReference type="PANTHER" id="PTHR11786">
    <property type="entry name" value="N-HYDROXYARYLAMINE O-ACETYLTRANSFERASE"/>
    <property type="match status" value="1"/>
</dbReference>
<dbReference type="Gene3D" id="3.30.2140.10">
    <property type="entry name" value="Arylamine N-acetyltransferase"/>
    <property type="match status" value="1"/>
</dbReference>
<dbReference type="EMBL" id="AP022593">
    <property type="protein sequence ID" value="BBY50139.1"/>
    <property type="molecule type" value="Genomic_DNA"/>
</dbReference>
<sequence>MTLETGAYLDRIGHVGPVDPTLETLHALVAGHGRTIPFENLDPLLGVPVDDLGAPVLTDKLVDRRRGGYCYEHNGLMGYVLEALGYGVEHLAGRVVWMSAPDAPLPAMTHNVLSVTVPGEDGPFLVDVGFGGQTLTSPIRLEAGPVQQTRHEPYRIVAADDEQLILQAQVRGEWQPLYAFGTRPQPRIDLEVGSWYVSTHPASVFVVGLSAALVTDDARYNLRGRNLAIHRADGSEKIRLESASEVLDQLGERFGVDLDDLGDRSVVEARVKQVLDS</sequence>
<reference evidence="2 3" key="1">
    <citation type="journal article" date="2019" name="Emerg. Microbes Infect.">
        <title>Comprehensive subspecies identification of 175 nontuberculous mycobacteria species based on 7547 genomic profiles.</title>
        <authorList>
            <person name="Matsumoto Y."/>
            <person name="Kinjo T."/>
            <person name="Motooka D."/>
            <person name="Nabeya D."/>
            <person name="Jung N."/>
            <person name="Uechi K."/>
            <person name="Horii T."/>
            <person name="Iida T."/>
            <person name="Fujita J."/>
            <person name="Nakamura S."/>
        </authorList>
    </citation>
    <scope>NUCLEOTIDE SEQUENCE [LARGE SCALE GENOMIC DNA]</scope>
    <source>
        <strain evidence="2 3">JCM 18538</strain>
    </source>
</reference>
<dbReference type="Gene3D" id="2.40.128.150">
    <property type="entry name" value="Cysteine proteinases"/>
    <property type="match status" value="1"/>
</dbReference>
<dbReference type="SUPFAM" id="SSF54001">
    <property type="entry name" value="Cysteine proteinases"/>
    <property type="match status" value="1"/>
</dbReference>